<name>A0A0D2G7X2_9EURO</name>
<dbReference type="VEuPathDB" id="FungiDB:Z517_09227"/>
<feature type="transmembrane region" description="Helical" evidence="1">
    <location>
        <begin position="20"/>
        <end position="43"/>
    </location>
</feature>
<dbReference type="EMBL" id="KN846974">
    <property type="protein sequence ID" value="KIW76783.1"/>
    <property type="molecule type" value="Genomic_DNA"/>
</dbReference>
<dbReference type="HOGENOM" id="CLU_1875488_0_0_1"/>
<dbReference type="RefSeq" id="XP_013280591.1">
    <property type="nucleotide sequence ID" value="XM_013425137.1"/>
</dbReference>
<organism evidence="2 3">
    <name type="scientific">Fonsecaea pedrosoi CBS 271.37</name>
    <dbReference type="NCBI Taxonomy" id="1442368"/>
    <lineage>
        <taxon>Eukaryota</taxon>
        <taxon>Fungi</taxon>
        <taxon>Dikarya</taxon>
        <taxon>Ascomycota</taxon>
        <taxon>Pezizomycotina</taxon>
        <taxon>Eurotiomycetes</taxon>
        <taxon>Chaetothyriomycetidae</taxon>
        <taxon>Chaetothyriales</taxon>
        <taxon>Herpotrichiellaceae</taxon>
        <taxon>Fonsecaea</taxon>
    </lineage>
</organism>
<protein>
    <submittedName>
        <fullName evidence="2">Uncharacterized protein</fullName>
    </submittedName>
</protein>
<evidence type="ECO:0000313" key="3">
    <source>
        <dbReference type="Proteomes" id="UP000053029"/>
    </source>
</evidence>
<keyword evidence="1" id="KW-0812">Transmembrane</keyword>
<sequence>MPMYKNINDRLVSLSQGNLFYFYFLCGRMSIVTYILSYSFPFLNQAMVMDRSARVVTAHIAYIKLRRSMNRARPINELVTAFKKINMSVDVVKNMRVYDIAYFITKGNLDILINGDSVEYIHVSELHDVYLHHHEH</sequence>
<evidence type="ECO:0000313" key="2">
    <source>
        <dbReference type="EMBL" id="KIW76783.1"/>
    </source>
</evidence>
<keyword evidence="1" id="KW-1133">Transmembrane helix</keyword>
<dbReference type="GeneID" id="25308717"/>
<keyword evidence="3" id="KW-1185">Reference proteome</keyword>
<dbReference type="AlphaFoldDB" id="A0A0D2G7X2"/>
<gene>
    <name evidence="2" type="ORF">Z517_09227</name>
</gene>
<proteinExistence type="predicted"/>
<reference evidence="2 3" key="1">
    <citation type="submission" date="2015-01" db="EMBL/GenBank/DDBJ databases">
        <title>The Genome Sequence of Fonsecaea pedrosoi CBS 271.37.</title>
        <authorList>
            <consortium name="The Broad Institute Genomics Platform"/>
            <person name="Cuomo C."/>
            <person name="de Hoog S."/>
            <person name="Gorbushina A."/>
            <person name="Stielow B."/>
            <person name="Teixiera M."/>
            <person name="Abouelleil A."/>
            <person name="Chapman S.B."/>
            <person name="Priest M."/>
            <person name="Young S.K."/>
            <person name="Wortman J."/>
            <person name="Nusbaum C."/>
            <person name="Birren B."/>
        </authorList>
    </citation>
    <scope>NUCLEOTIDE SEQUENCE [LARGE SCALE GENOMIC DNA]</scope>
    <source>
        <strain evidence="2 3">CBS 271.37</strain>
    </source>
</reference>
<dbReference type="Proteomes" id="UP000053029">
    <property type="component" value="Unassembled WGS sequence"/>
</dbReference>
<evidence type="ECO:0000256" key="1">
    <source>
        <dbReference type="SAM" id="Phobius"/>
    </source>
</evidence>
<keyword evidence="1" id="KW-0472">Membrane</keyword>
<accession>A0A0D2G7X2</accession>